<keyword evidence="6" id="KW-0560">Oxidoreductase</keyword>
<evidence type="ECO:0000256" key="1">
    <source>
        <dbReference type="ARBA" id="ARBA00001971"/>
    </source>
</evidence>
<name>A0A9W8MWL9_9AGAR</name>
<keyword evidence="4" id="KW-0349">Heme</keyword>
<dbReference type="GO" id="GO:0004497">
    <property type="term" value="F:monooxygenase activity"/>
    <property type="evidence" value="ECO:0007669"/>
    <property type="project" value="UniProtKB-KW"/>
</dbReference>
<evidence type="ECO:0000256" key="8">
    <source>
        <dbReference type="ARBA" id="ARBA00023033"/>
    </source>
</evidence>
<dbReference type="InterPro" id="IPR036396">
    <property type="entry name" value="Cyt_P450_sf"/>
</dbReference>
<comment type="caution">
    <text evidence="9">The sequence shown here is derived from an EMBL/GenBank/DDBJ whole genome shotgun (WGS) entry which is preliminary data.</text>
</comment>
<dbReference type="InterPro" id="IPR050364">
    <property type="entry name" value="Cytochrome_P450_fung"/>
</dbReference>
<dbReference type="InterPro" id="IPR002401">
    <property type="entry name" value="Cyt_P450_E_grp-I"/>
</dbReference>
<organism evidence="9 10">
    <name type="scientific">Agrocybe chaxingu</name>
    <dbReference type="NCBI Taxonomy" id="84603"/>
    <lineage>
        <taxon>Eukaryota</taxon>
        <taxon>Fungi</taxon>
        <taxon>Dikarya</taxon>
        <taxon>Basidiomycota</taxon>
        <taxon>Agaricomycotina</taxon>
        <taxon>Agaricomycetes</taxon>
        <taxon>Agaricomycetidae</taxon>
        <taxon>Agaricales</taxon>
        <taxon>Agaricineae</taxon>
        <taxon>Strophariaceae</taxon>
        <taxon>Agrocybe</taxon>
    </lineage>
</organism>
<evidence type="ECO:0000256" key="7">
    <source>
        <dbReference type="ARBA" id="ARBA00023004"/>
    </source>
</evidence>
<evidence type="ECO:0000313" key="10">
    <source>
        <dbReference type="Proteomes" id="UP001148786"/>
    </source>
</evidence>
<proteinExistence type="inferred from homology"/>
<dbReference type="GO" id="GO:0005506">
    <property type="term" value="F:iron ion binding"/>
    <property type="evidence" value="ECO:0007669"/>
    <property type="project" value="InterPro"/>
</dbReference>
<keyword evidence="7" id="KW-0408">Iron</keyword>
<evidence type="ECO:0000256" key="3">
    <source>
        <dbReference type="ARBA" id="ARBA00010617"/>
    </source>
</evidence>
<dbReference type="Gene3D" id="1.10.630.10">
    <property type="entry name" value="Cytochrome P450"/>
    <property type="match status" value="1"/>
</dbReference>
<evidence type="ECO:0000256" key="5">
    <source>
        <dbReference type="ARBA" id="ARBA00022723"/>
    </source>
</evidence>
<dbReference type="GO" id="GO:0016705">
    <property type="term" value="F:oxidoreductase activity, acting on paired donors, with incorporation or reduction of molecular oxygen"/>
    <property type="evidence" value="ECO:0007669"/>
    <property type="project" value="InterPro"/>
</dbReference>
<keyword evidence="5" id="KW-0479">Metal-binding</keyword>
<dbReference type="SUPFAM" id="SSF48264">
    <property type="entry name" value="Cytochrome P450"/>
    <property type="match status" value="1"/>
</dbReference>
<dbReference type="AlphaFoldDB" id="A0A9W8MWL9"/>
<evidence type="ECO:0000256" key="4">
    <source>
        <dbReference type="ARBA" id="ARBA00022617"/>
    </source>
</evidence>
<dbReference type="PANTHER" id="PTHR46300:SF7">
    <property type="entry name" value="P450, PUTATIVE (EUROFUNG)-RELATED"/>
    <property type="match status" value="1"/>
</dbReference>
<dbReference type="InterPro" id="IPR001128">
    <property type="entry name" value="Cyt_P450"/>
</dbReference>
<dbReference type="OrthoDB" id="2789670at2759"/>
<reference evidence="9" key="1">
    <citation type="submission" date="2022-07" db="EMBL/GenBank/DDBJ databases">
        <title>Genome Sequence of Agrocybe chaxingu.</title>
        <authorList>
            <person name="Buettner E."/>
        </authorList>
    </citation>
    <scope>NUCLEOTIDE SEQUENCE</scope>
    <source>
        <strain evidence="9">MP-N11</strain>
    </source>
</reference>
<evidence type="ECO:0008006" key="11">
    <source>
        <dbReference type="Google" id="ProtNLM"/>
    </source>
</evidence>
<protein>
    <recommendedName>
        <fullName evidence="11">Cytochrome P450</fullName>
    </recommendedName>
</protein>
<evidence type="ECO:0000256" key="2">
    <source>
        <dbReference type="ARBA" id="ARBA00005179"/>
    </source>
</evidence>
<keyword evidence="8" id="KW-0503">Monooxygenase</keyword>
<keyword evidence="10" id="KW-1185">Reference proteome</keyword>
<evidence type="ECO:0000256" key="6">
    <source>
        <dbReference type="ARBA" id="ARBA00023002"/>
    </source>
</evidence>
<accession>A0A9W8MWL9</accession>
<dbReference type="GO" id="GO:0020037">
    <property type="term" value="F:heme binding"/>
    <property type="evidence" value="ECO:0007669"/>
    <property type="project" value="InterPro"/>
</dbReference>
<dbReference type="Proteomes" id="UP001148786">
    <property type="component" value="Unassembled WGS sequence"/>
</dbReference>
<dbReference type="PANTHER" id="PTHR46300">
    <property type="entry name" value="P450, PUTATIVE (EUROFUNG)-RELATED-RELATED"/>
    <property type="match status" value="1"/>
</dbReference>
<dbReference type="Pfam" id="PF00067">
    <property type="entry name" value="p450"/>
    <property type="match status" value="1"/>
</dbReference>
<comment type="pathway">
    <text evidence="2">Secondary metabolite biosynthesis.</text>
</comment>
<dbReference type="EMBL" id="JANKHO010000355">
    <property type="protein sequence ID" value="KAJ3511009.1"/>
    <property type="molecule type" value="Genomic_DNA"/>
</dbReference>
<comment type="similarity">
    <text evidence="3">Belongs to the cytochrome P450 family.</text>
</comment>
<dbReference type="PRINTS" id="PR00463">
    <property type="entry name" value="EP450I"/>
</dbReference>
<gene>
    <name evidence="9" type="ORF">NLJ89_g4348</name>
</gene>
<evidence type="ECO:0000313" key="9">
    <source>
        <dbReference type="EMBL" id="KAJ3511009.1"/>
    </source>
</evidence>
<comment type="cofactor">
    <cofactor evidence="1">
        <name>heme</name>
        <dbReference type="ChEBI" id="CHEBI:30413"/>
    </cofactor>
</comment>
<sequence length="400" mass="45671">MMEPLDLMLVGAALALSLTLLRKWLISSKRRLPLPPGPRGLPFFGNIFDLPKGVFWETYHEWATRYGTDIIYLDMLGSPAIIIDSYKAAHELVDLRSSNYASRPELPMMVDLMGFGWHVGFMPYGTKWREHRKIMHQYFETSYRLKFRPAISNITKTLLQNLLNDPDDFTDHMRLQAGSYIMFVAYGIDIKSRDDPHLQRAERAMYAMGQAGHGYIVDHFPSLKILPAWCPGAQFRVDARKWRPDIEDMANIPFEIAQGIARPCIATDLLEKVSHETDLDKVRHEEEKIRNILVSSYSVGSDTLVSPLLTFVLAMTMYPEVQRKAQAEIDKVLGGERLPEFSDFGKIPYIDAMLKELVRWKPTVPLGVQYSVIADDIYNGYHIPAGSTVYVNAWRGNAAR</sequence>